<keyword evidence="3 12" id="KW-0245">EGF-like domain</keyword>
<dbReference type="PROSITE" id="PS01186">
    <property type="entry name" value="EGF_2"/>
    <property type="match status" value="4"/>
</dbReference>
<evidence type="ECO:0000256" key="13">
    <source>
        <dbReference type="SAM" id="MobiDB-lite"/>
    </source>
</evidence>
<feature type="disulfide bond" evidence="12">
    <location>
        <begin position="208"/>
        <end position="217"/>
    </location>
</feature>
<feature type="domain" description="EGF-like" evidence="16">
    <location>
        <begin position="183"/>
        <end position="218"/>
    </location>
</feature>
<dbReference type="PROSITE" id="PS50026">
    <property type="entry name" value="EGF_3"/>
    <property type="match status" value="6"/>
</dbReference>
<feature type="transmembrane region" description="Helical" evidence="14">
    <location>
        <begin position="744"/>
        <end position="767"/>
    </location>
</feature>
<dbReference type="AlphaFoldDB" id="A0A670YML9"/>
<dbReference type="FunFam" id="2.170.300.10:FF:000021">
    <property type="entry name" value="Platelet endothelial aggregation receptor 1"/>
    <property type="match status" value="1"/>
</dbReference>
<evidence type="ECO:0000256" key="2">
    <source>
        <dbReference type="ARBA" id="ARBA00022475"/>
    </source>
</evidence>
<dbReference type="Pfam" id="PF00053">
    <property type="entry name" value="EGF_laminin"/>
    <property type="match status" value="3"/>
</dbReference>
<dbReference type="InterPro" id="IPR013032">
    <property type="entry name" value="EGF-like_CS"/>
</dbReference>
<dbReference type="Gene3D" id="2.10.25.10">
    <property type="entry name" value="Laminin"/>
    <property type="match status" value="1"/>
</dbReference>
<dbReference type="Gene3D" id="2.170.300.10">
    <property type="entry name" value="Tie2 ligand-binding domain superfamily"/>
    <property type="match status" value="4"/>
</dbReference>
<evidence type="ECO:0000256" key="4">
    <source>
        <dbReference type="ARBA" id="ARBA00022692"/>
    </source>
</evidence>
<evidence type="ECO:0000313" key="19">
    <source>
        <dbReference type="Proteomes" id="UP000472273"/>
    </source>
</evidence>
<comment type="similarity">
    <text evidence="11">Belongs to the MEGF family.</text>
</comment>
<feature type="domain" description="EMI" evidence="17">
    <location>
        <begin position="24"/>
        <end position="103"/>
    </location>
</feature>
<dbReference type="GeneTree" id="ENSGT00940000155333"/>
<feature type="chain" id="PRO_5025532285" description="Platelet endothelial aggregation receptor 1" evidence="15">
    <location>
        <begin position="18"/>
        <end position="1001"/>
    </location>
</feature>
<dbReference type="PROSITE" id="PS00022">
    <property type="entry name" value="EGF_1"/>
    <property type="match status" value="9"/>
</dbReference>
<evidence type="ECO:0000256" key="5">
    <source>
        <dbReference type="ARBA" id="ARBA00022729"/>
    </source>
</evidence>
<proteinExistence type="inferred from homology"/>
<keyword evidence="5 15" id="KW-0732">Signal</keyword>
<keyword evidence="6" id="KW-0677">Repeat</keyword>
<evidence type="ECO:0000259" key="16">
    <source>
        <dbReference type="PROSITE" id="PS50026"/>
    </source>
</evidence>
<keyword evidence="4 14" id="KW-0812">Transmembrane</keyword>
<dbReference type="FunFam" id="2.170.300.10:FF:000002">
    <property type="entry name" value="Multiple epidermal growth factor-like domains 10"/>
    <property type="match status" value="1"/>
</dbReference>
<dbReference type="Pfam" id="PF12661">
    <property type="entry name" value="hEGF"/>
    <property type="match status" value="7"/>
</dbReference>
<feature type="disulfide bond" evidence="12">
    <location>
        <begin position="410"/>
        <end position="419"/>
    </location>
</feature>
<dbReference type="PROSITE" id="PS51041">
    <property type="entry name" value="EMI"/>
    <property type="match status" value="1"/>
</dbReference>
<dbReference type="Ensembl" id="ENSPTXT00000012723.1">
    <property type="protein sequence ID" value="ENSPTXP00000012324.1"/>
    <property type="gene ID" value="ENSPTXG00000008652.1"/>
</dbReference>
<evidence type="ECO:0000256" key="12">
    <source>
        <dbReference type="PROSITE-ProRule" id="PRU00076"/>
    </source>
</evidence>
<evidence type="ECO:0000256" key="1">
    <source>
        <dbReference type="ARBA" id="ARBA00004162"/>
    </source>
</evidence>
<evidence type="ECO:0000256" key="6">
    <source>
        <dbReference type="ARBA" id="ARBA00022737"/>
    </source>
</evidence>
<evidence type="ECO:0000313" key="18">
    <source>
        <dbReference type="Ensembl" id="ENSPTXP00000012324.1"/>
    </source>
</evidence>
<keyword evidence="8 14" id="KW-0472">Membrane</keyword>
<dbReference type="InterPro" id="IPR011489">
    <property type="entry name" value="EMI_domain"/>
</dbReference>
<dbReference type="Proteomes" id="UP000472273">
    <property type="component" value="Unplaced"/>
</dbReference>
<evidence type="ECO:0000256" key="8">
    <source>
        <dbReference type="ARBA" id="ARBA00023136"/>
    </source>
</evidence>
<dbReference type="InterPro" id="IPR000742">
    <property type="entry name" value="EGF"/>
</dbReference>
<reference evidence="18" key="2">
    <citation type="submission" date="2025-09" db="UniProtKB">
        <authorList>
            <consortium name="Ensembl"/>
        </authorList>
    </citation>
    <scope>IDENTIFICATION</scope>
</reference>
<feature type="domain" description="EGF-like" evidence="16">
    <location>
        <begin position="557"/>
        <end position="592"/>
    </location>
</feature>
<evidence type="ECO:0000256" key="3">
    <source>
        <dbReference type="ARBA" id="ARBA00022536"/>
    </source>
</evidence>
<dbReference type="SMART" id="SM00181">
    <property type="entry name" value="EGF"/>
    <property type="match status" value="13"/>
</dbReference>
<comment type="caution">
    <text evidence="12">Lacks conserved residue(s) required for the propagation of feature annotation.</text>
</comment>
<evidence type="ECO:0000256" key="9">
    <source>
        <dbReference type="ARBA" id="ARBA00023157"/>
    </source>
</evidence>
<feature type="domain" description="EGF-like" evidence="16">
    <location>
        <begin position="691"/>
        <end position="726"/>
    </location>
</feature>
<evidence type="ECO:0000256" key="11">
    <source>
        <dbReference type="ARBA" id="ARBA00038377"/>
    </source>
</evidence>
<feature type="signal peptide" evidence="15">
    <location>
        <begin position="1"/>
        <end position="17"/>
    </location>
</feature>
<name>A0A670YML9_PSETE</name>
<sequence length="1001" mass="107191">MAYRYSLLVLWLQLDRALLLSSNDPNVCSYWESFTTVSKESFVQPFVQESKEPCKSLAWLRAKTCPQYRVLYKTAYRQGVRVDYRRRHHCCEGFYESSDACVPRCAQECVHGRCVAPEQCQCEQGWRGSDCSSECSDQSWGPNCQSPCTCLNGGSCDPLTGACTCPPGYHGQECQEPCATGTYGQGCQLDCHCQNGASCSLVNGACLCSPGYAGPHCETLCPNSTHGFQCAAFCPCQNGGVCHLPSSSKCACPSGWTVGGWVSRDREGLGNPPPILWDRVLTALPPCREKCPIGKYGQDCRETCDCTNGGHCFHISGGCLCEAGFYGSHCEERKCLPGLYGLSCQFPCLCDPQHTQSCHPISGECACKAGWAGLYCNETCPHGSHGLRCQEPCLCLNGGTCDGETGRCSCPPGYADKHCSSPCPDDTFGVNCSQGCSCQNALGCSPVDGTCFCKEGWQGVDCSAPCSAGTWGAGCNQTCLCANGATCEPMDGGCTCLAGWQGSQCTQPCPGWFYGLGCGRKCSCENAAGCDPVSGRCHCLPGWKGPRCSQPCAEGLWGEQCRQMCSCKNGASCSPKDGICECAPGFRGPNCQRRKEGGRNPPDCQLHCPPRCQNPSRGPTDFNPLPLLAPPPTPNAACQSGRYGKKCSMPCKCANHSICHPVDGSCDCPPGWTGSDCARRESEGCCASGFFGNNCTSRCQCQHGGLCDPGTGSCSCPSGYTGAHCRPDHPLTMVPALPAANPSLGAVIGIIILAALLAAVLVLFFCYRRCQKEKEKRHVSVAYTTGRTDSSEYVVPDVPPNYTHYYSNPSYHTLSPSSPPPTLTSLVLSNRQSLERDWSGLPGADCNATLPSDWKHRRGSLAHGQCLPWRGAGLGRERKAPRWLEGPWGHSDSSLSSENPYATIKDCPGPAGKVPEGSYMEMKCPPPSKREISLFEEPSCSSQTKEEDGSGEGGEEGVSQGTPAVPPNHYDSPKNSHIPSHYDVPPVRHYPPSPPLRRQAR</sequence>
<feature type="domain" description="EGF-like" evidence="16">
    <location>
        <begin position="140"/>
        <end position="175"/>
    </location>
</feature>
<keyword evidence="19" id="KW-1185">Reference proteome</keyword>
<protein>
    <recommendedName>
        <fullName evidence="20">Platelet endothelial aggregation receptor 1</fullName>
    </recommendedName>
</protein>
<reference evidence="18" key="1">
    <citation type="submission" date="2025-08" db="UniProtKB">
        <authorList>
            <consortium name="Ensembl"/>
        </authorList>
    </citation>
    <scope>IDENTIFICATION</scope>
</reference>
<feature type="disulfide bond" evidence="12">
    <location>
        <begin position="668"/>
        <end position="677"/>
    </location>
</feature>
<dbReference type="PRINTS" id="PR00011">
    <property type="entry name" value="EGFLAMININ"/>
</dbReference>
<feature type="domain" description="EGF-like" evidence="16">
    <location>
        <begin position="643"/>
        <end position="678"/>
    </location>
</feature>
<dbReference type="Pfam" id="PF23301">
    <property type="entry name" value="EGF_PEAR1L"/>
    <property type="match status" value="1"/>
</dbReference>
<accession>A0A670YML9</accession>
<evidence type="ECO:0000256" key="15">
    <source>
        <dbReference type="SAM" id="SignalP"/>
    </source>
</evidence>
<feature type="disulfide bond" evidence="12">
    <location>
        <begin position="582"/>
        <end position="591"/>
    </location>
</feature>
<feature type="disulfide bond" evidence="12">
    <location>
        <begin position="165"/>
        <end position="174"/>
    </location>
</feature>
<dbReference type="PANTHER" id="PTHR24052">
    <property type="entry name" value="DELTA-RELATED"/>
    <property type="match status" value="1"/>
</dbReference>
<keyword evidence="9 12" id="KW-1015">Disulfide bond</keyword>
<dbReference type="FunFam" id="2.10.25.10:FF:000114">
    <property type="entry name" value="Multiple epidermal growth factor-like domains protein 11"/>
    <property type="match status" value="1"/>
</dbReference>
<evidence type="ECO:0000256" key="14">
    <source>
        <dbReference type="SAM" id="Phobius"/>
    </source>
</evidence>
<keyword evidence="7 14" id="KW-1133">Transmembrane helix</keyword>
<dbReference type="InterPro" id="IPR052485">
    <property type="entry name" value="MEGF_diff_regulators"/>
</dbReference>
<organism evidence="18 19">
    <name type="scientific">Pseudonaja textilis</name>
    <name type="common">Eastern brown snake</name>
    <dbReference type="NCBI Taxonomy" id="8673"/>
    <lineage>
        <taxon>Eukaryota</taxon>
        <taxon>Metazoa</taxon>
        <taxon>Chordata</taxon>
        <taxon>Craniata</taxon>
        <taxon>Vertebrata</taxon>
        <taxon>Euteleostomi</taxon>
        <taxon>Lepidosauria</taxon>
        <taxon>Squamata</taxon>
        <taxon>Bifurcata</taxon>
        <taxon>Unidentata</taxon>
        <taxon>Episquamata</taxon>
        <taxon>Toxicofera</taxon>
        <taxon>Serpentes</taxon>
        <taxon>Colubroidea</taxon>
        <taxon>Elapidae</taxon>
        <taxon>Hydrophiinae</taxon>
        <taxon>Pseudonaja</taxon>
    </lineage>
</organism>
<comment type="subcellular location">
    <subcellularLocation>
        <location evidence="1">Cell membrane</location>
        <topology evidence="1">Single-pass membrane protein</topology>
    </subcellularLocation>
</comment>
<feature type="compositionally biased region" description="Polar residues" evidence="13">
    <location>
        <begin position="891"/>
        <end position="900"/>
    </location>
</feature>
<evidence type="ECO:0008006" key="20">
    <source>
        <dbReference type="Google" id="ProtNLM"/>
    </source>
</evidence>
<feature type="domain" description="EGF-like" evidence="16">
    <location>
        <begin position="385"/>
        <end position="420"/>
    </location>
</feature>
<evidence type="ECO:0000259" key="17">
    <source>
        <dbReference type="PROSITE" id="PS51041"/>
    </source>
</evidence>
<keyword evidence="2" id="KW-1003">Cell membrane</keyword>
<evidence type="ECO:0000256" key="7">
    <source>
        <dbReference type="ARBA" id="ARBA00022989"/>
    </source>
</evidence>
<dbReference type="PANTHER" id="PTHR24052:SF12">
    <property type="entry name" value="PLATELET ENDOTHELIAL AGGREGATION RECEPTOR 1"/>
    <property type="match status" value="1"/>
</dbReference>
<feature type="region of interest" description="Disordered" evidence="13">
    <location>
        <begin position="883"/>
        <end position="1001"/>
    </location>
</feature>
<dbReference type="GO" id="GO:0005886">
    <property type="term" value="C:plasma membrane"/>
    <property type="evidence" value="ECO:0007669"/>
    <property type="project" value="UniProtKB-SubCell"/>
</dbReference>
<feature type="disulfide bond" evidence="12">
    <location>
        <begin position="716"/>
        <end position="725"/>
    </location>
</feature>
<dbReference type="InterPro" id="IPR002049">
    <property type="entry name" value="LE_dom"/>
</dbReference>
<dbReference type="InterPro" id="IPR057138">
    <property type="entry name" value="EGF_PEAR1L-like"/>
</dbReference>
<dbReference type="SMART" id="SM00180">
    <property type="entry name" value="EGF_Lam"/>
    <property type="match status" value="10"/>
</dbReference>
<keyword evidence="10" id="KW-0325">Glycoprotein</keyword>
<evidence type="ECO:0000256" key="10">
    <source>
        <dbReference type="ARBA" id="ARBA00023180"/>
    </source>
</evidence>
<dbReference type="FunFam" id="2.170.300.10:FF:000007">
    <property type="entry name" value="multiple epidermal growth factor-like domains protein 10"/>
    <property type="match status" value="1"/>
</dbReference>